<dbReference type="InterPro" id="IPR023772">
    <property type="entry name" value="DNA-bd_HTH_TetR-type_CS"/>
</dbReference>
<organism evidence="4 5">
    <name type="scientific">Ruminiclostridium papyrosolvens C7</name>
    <dbReference type="NCBI Taxonomy" id="1330534"/>
    <lineage>
        <taxon>Bacteria</taxon>
        <taxon>Bacillati</taxon>
        <taxon>Bacillota</taxon>
        <taxon>Clostridia</taxon>
        <taxon>Eubacteriales</taxon>
        <taxon>Oscillospiraceae</taxon>
        <taxon>Ruminiclostridium</taxon>
    </lineage>
</organism>
<dbReference type="GO" id="GO:0003677">
    <property type="term" value="F:DNA binding"/>
    <property type="evidence" value="ECO:0007669"/>
    <property type="project" value="UniProtKB-UniRule"/>
</dbReference>
<sequence>MDKFLNLPEEKKKRIVDAALKSFGANGYKKTSVSDIAKAADISKAMVFHYFGTKKDLYLYLISMCTDIIVNEINNGFDSTATDFFERIKQSSELKASVMKRHTDIPAFLIGAYFESDPEVKSDITSLLAVGDDYRDKIAFDGMDTSKFKEGIDPKLVLKMLIWMAEGYSSQLPVSTLDLDVMLKEFYECMDLLRNNFYKEEYL</sequence>
<dbReference type="AlphaFoldDB" id="U4R5V4"/>
<accession>U4R5V4</accession>
<evidence type="ECO:0000313" key="5">
    <source>
        <dbReference type="Proteomes" id="UP000016860"/>
    </source>
</evidence>
<dbReference type="OrthoDB" id="9780939at2"/>
<dbReference type="InterPro" id="IPR050109">
    <property type="entry name" value="HTH-type_TetR-like_transc_reg"/>
</dbReference>
<name>U4R5V4_9FIRM</name>
<feature type="domain" description="HTH tetR-type" evidence="3">
    <location>
        <begin position="9"/>
        <end position="69"/>
    </location>
</feature>
<dbReference type="SUPFAM" id="SSF46689">
    <property type="entry name" value="Homeodomain-like"/>
    <property type="match status" value="1"/>
</dbReference>
<dbReference type="SUPFAM" id="SSF48498">
    <property type="entry name" value="Tetracyclin repressor-like, C-terminal domain"/>
    <property type="match status" value="1"/>
</dbReference>
<dbReference type="PRINTS" id="PR00455">
    <property type="entry name" value="HTHTETR"/>
</dbReference>
<evidence type="ECO:0000256" key="2">
    <source>
        <dbReference type="PROSITE-ProRule" id="PRU00335"/>
    </source>
</evidence>
<evidence type="ECO:0000256" key="1">
    <source>
        <dbReference type="ARBA" id="ARBA00023125"/>
    </source>
</evidence>
<dbReference type="Gene3D" id="1.10.10.60">
    <property type="entry name" value="Homeodomain-like"/>
    <property type="match status" value="1"/>
</dbReference>
<gene>
    <name evidence="4" type="ORF">L323_01385</name>
</gene>
<dbReference type="InterPro" id="IPR009057">
    <property type="entry name" value="Homeodomain-like_sf"/>
</dbReference>
<keyword evidence="1 2" id="KW-0238">DNA-binding</keyword>
<dbReference type="PANTHER" id="PTHR30328:SF54">
    <property type="entry name" value="HTH-TYPE TRANSCRIPTIONAL REPRESSOR SCO4008"/>
    <property type="match status" value="1"/>
</dbReference>
<dbReference type="Gene3D" id="1.10.357.10">
    <property type="entry name" value="Tetracycline Repressor, domain 2"/>
    <property type="match status" value="1"/>
</dbReference>
<proteinExistence type="predicted"/>
<dbReference type="STRING" id="1330534.L323_01385"/>
<protein>
    <submittedName>
        <fullName evidence="4">Transcriptional regulator</fullName>
    </submittedName>
</protein>
<dbReference type="EMBL" id="ATAY01000008">
    <property type="protein sequence ID" value="EPR14079.1"/>
    <property type="molecule type" value="Genomic_DNA"/>
</dbReference>
<feature type="DNA-binding region" description="H-T-H motif" evidence="2">
    <location>
        <begin position="32"/>
        <end position="51"/>
    </location>
</feature>
<dbReference type="RefSeq" id="WP_020813927.1">
    <property type="nucleotide sequence ID" value="NZ_ATAY01000008.1"/>
</dbReference>
<comment type="caution">
    <text evidence="4">The sequence shown here is derived from an EMBL/GenBank/DDBJ whole genome shotgun (WGS) entry which is preliminary data.</text>
</comment>
<dbReference type="PROSITE" id="PS01081">
    <property type="entry name" value="HTH_TETR_1"/>
    <property type="match status" value="1"/>
</dbReference>
<dbReference type="PATRIC" id="fig|1330534.3.peg.280"/>
<dbReference type="Proteomes" id="UP000016860">
    <property type="component" value="Unassembled WGS sequence"/>
</dbReference>
<evidence type="ECO:0000313" key="4">
    <source>
        <dbReference type="EMBL" id="EPR14079.1"/>
    </source>
</evidence>
<dbReference type="InterPro" id="IPR001647">
    <property type="entry name" value="HTH_TetR"/>
</dbReference>
<dbReference type="PANTHER" id="PTHR30328">
    <property type="entry name" value="TRANSCRIPTIONAL REPRESSOR"/>
    <property type="match status" value="1"/>
</dbReference>
<dbReference type="GO" id="GO:0006355">
    <property type="term" value="P:regulation of DNA-templated transcription"/>
    <property type="evidence" value="ECO:0007669"/>
    <property type="project" value="UniProtKB-ARBA"/>
</dbReference>
<dbReference type="Pfam" id="PF00440">
    <property type="entry name" value="TetR_N"/>
    <property type="match status" value="1"/>
</dbReference>
<reference evidence="4 5" key="1">
    <citation type="journal article" date="2013" name="Genome Announc.">
        <title>Draft Genome Sequence of the Cellulolytic Bacterium Clostridium papyrosolvens C7 (ATCC 700395).</title>
        <authorList>
            <person name="Zepeda V."/>
            <person name="Dassa B."/>
            <person name="Borovok I."/>
            <person name="Lamed R."/>
            <person name="Bayer E.A."/>
            <person name="Cate J.H."/>
        </authorList>
    </citation>
    <scope>NUCLEOTIDE SEQUENCE [LARGE SCALE GENOMIC DNA]</scope>
    <source>
        <strain evidence="4 5">C7</strain>
    </source>
</reference>
<dbReference type="PROSITE" id="PS50977">
    <property type="entry name" value="HTH_TETR_2"/>
    <property type="match status" value="1"/>
</dbReference>
<dbReference type="InterPro" id="IPR036271">
    <property type="entry name" value="Tet_transcr_reg_TetR-rel_C_sf"/>
</dbReference>
<evidence type="ECO:0000259" key="3">
    <source>
        <dbReference type="PROSITE" id="PS50977"/>
    </source>
</evidence>